<evidence type="ECO:0000256" key="6">
    <source>
        <dbReference type="SAM" id="Phobius"/>
    </source>
</evidence>
<keyword evidence="4 6" id="KW-1133">Transmembrane helix</keyword>
<protein>
    <recommendedName>
        <fullName evidence="8">Lysine transporter LysE</fullName>
    </recommendedName>
</protein>
<comment type="subcellular location">
    <subcellularLocation>
        <location evidence="1">Cell membrane</location>
        <topology evidence="1">Multi-pass membrane protein</topology>
    </subcellularLocation>
</comment>
<accession>A0A383ACP3</accession>
<dbReference type="PANTHER" id="PTHR30086">
    <property type="entry name" value="ARGININE EXPORTER PROTEIN ARGO"/>
    <property type="match status" value="1"/>
</dbReference>
<evidence type="ECO:0000313" key="7">
    <source>
        <dbReference type="EMBL" id="SVE05656.1"/>
    </source>
</evidence>
<feature type="transmembrane region" description="Helical" evidence="6">
    <location>
        <begin position="53"/>
        <end position="78"/>
    </location>
</feature>
<reference evidence="7" key="1">
    <citation type="submission" date="2018-05" db="EMBL/GenBank/DDBJ databases">
        <authorList>
            <person name="Lanie J.A."/>
            <person name="Ng W.-L."/>
            <person name="Kazmierczak K.M."/>
            <person name="Andrzejewski T.M."/>
            <person name="Davidsen T.M."/>
            <person name="Wayne K.J."/>
            <person name="Tettelin H."/>
            <person name="Glass J.I."/>
            <person name="Rusch D."/>
            <person name="Podicherti R."/>
            <person name="Tsui H.-C.T."/>
            <person name="Winkler M.E."/>
        </authorList>
    </citation>
    <scope>NUCLEOTIDE SEQUENCE</scope>
</reference>
<proteinExistence type="predicted"/>
<organism evidence="7">
    <name type="scientific">marine metagenome</name>
    <dbReference type="NCBI Taxonomy" id="408172"/>
    <lineage>
        <taxon>unclassified sequences</taxon>
        <taxon>metagenomes</taxon>
        <taxon>ecological metagenomes</taxon>
    </lineage>
</organism>
<dbReference type="AlphaFoldDB" id="A0A383ACP3"/>
<dbReference type="GO" id="GO:0015171">
    <property type="term" value="F:amino acid transmembrane transporter activity"/>
    <property type="evidence" value="ECO:0007669"/>
    <property type="project" value="TreeGrafter"/>
</dbReference>
<feature type="non-terminal residue" evidence="7">
    <location>
        <position position="1"/>
    </location>
</feature>
<dbReference type="EMBL" id="UINC01191162">
    <property type="protein sequence ID" value="SVE05656.1"/>
    <property type="molecule type" value="Genomic_DNA"/>
</dbReference>
<dbReference type="GO" id="GO:0005886">
    <property type="term" value="C:plasma membrane"/>
    <property type="evidence" value="ECO:0007669"/>
    <property type="project" value="UniProtKB-SubCell"/>
</dbReference>
<evidence type="ECO:0000256" key="2">
    <source>
        <dbReference type="ARBA" id="ARBA00022475"/>
    </source>
</evidence>
<feature type="transmembrane region" description="Helical" evidence="6">
    <location>
        <begin position="21"/>
        <end position="47"/>
    </location>
</feature>
<evidence type="ECO:0000256" key="5">
    <source>
        <dbReference type="ARBA" id="ARBA00023136"/>
    </source>
</evidence>
<dbReference type="Pfam" id="PF01810">
    <property type="entry name" value="LysE"/>
    <property type="match status" value="1"/>
</dbReference>
<gene>
    <name evidence="7" type="ORF">METZ01_LOCUS458510</name>
</gene>
<dbReference type="PANTHER" id="PTHR30086:SF21">
    <property type="entry name" value="TRANSPORT PROTEIN"/>
    <property type="match status" value="1"/>
</dbReference>
<dbReference type="InterPro" id="IPR001123">
    <property type="entry name" value="LeuE-type"/>
</dbReference>
<name>A0A383ACP3_9ZZZZ</name>
<evidence type="ECO:0008006" key="8">
    <source>
        <dbReference type="Google" id="ProtNLM"/>
    </source>
</evidence>
<keyword evidence="5 6" id="KW-0472">Membrane</keyword>
<sequence length="111" mass="12774">NTKNKNTNVLLNDSVFNLKNPFLVGFLTNILNPKAILFFISLFSVFIDQSTSVYIKIIYGIWMVFFTGVWFCIVSIFFTSNYSKIFINKYSIKISKIMGVILLLISIKVIL</sequence>
<evidence type="ECO:0000256" key="1">
    <source>
        <dbReference type="ARBA" id="ARBA00004651"/>
    </source>
</evidence>
<keyword evidence="3 6" id="KW-0812">Transmembrane</keyword>
<evidence type="ECO:0000256" key="3">
    <source>
        <dbReference type="ARBA" id="ARBA00022692"/>
    </source>
</evidence>
<keyword evidence="2" id="KW-1003">Cell membrane</keyword>
<evidence type="ECO:0000256" key="4">
    <source>
        <dbReference type="ARBA" id="ARBA00022989"/>
    </source>
</evidence>